<dbReference type="FunFam" id="1.10.340.30:FF:000004">
    <property type="entry name" value="DNA-3-methyladenine glycosylase II"/>
    <property type="match status" value="1"/>
</dbReference>
<dbReference type="GO" id="GO:0008725">
    <property type="term" value="F:DNA-3-methyladenine glycosylase activity"/>
    <property type="evidence" value="ECO:0007669"/>
    <property type="project" value="TreeGrafter"/>
</dbReference>
<dbReference type="EC" id="3.2.2.21" evidence="3"/>
<dbReference type="CDD" id="cd00056">
    <property type="entry name" value="ENDO3c"/>
    <property type="match status" value="1"/>
</dbReference>
<evidence type="ECO:0000256" key="4">
    <source>
        <dbReference type="ARBA" id="ARBA00022763"/>
    </source>
</evidence>
<dbReference type="GO" id="GO:0006285">
    <property type="term" value="P:base-excision repair, AP site formation"/>
    <property type="evidence" value="ECO:0007669"/>
    <property type="project" value="TreeGrafter"/>
</dbReference>
<feature type="non-terminal residue" evidence="8">
    <location>
        <position position="230"/>
    </location>
</feature>
<comment type="caution">
    <text evidence="8">The sequence shown here is derived from an EMBL/GenBank/DDBJ whole genome shotgun (WGS) entry which is preliminary data.</text>
</comment>
<evidence type="ECO:0000256" key="6">
    <source>
        <dbReference type="SAM" id="MobiDB-lite"/>
    </source>
</evidence>
<evidence type="ECO:0000256" key="3">
    <source>
        <dbReference type="ARBA" id="ARBA00012000"/>
    </source>
</evidence>
<sequence>MDTLAAKDPHLAPLIQETQEFRVTKGAAESPYEVLVEAITHQSISGRAAATIFGRVKALGSNGRIPTPQEMLKLRKPALRKAGLSAAKILAMKDLAQKTIDGVVPTLDQARRLSNEELVNRLVSVRGIGAWTVEMFLIFRLGRPDVLPVHDLGVRKGWAITYGKKRMPAPKELLKFGERWRPYRTVASWYMWRACQRAGQAALRKIRPHKTKDRARPVPARRNPKNAPRL</sequence>
<dbReference type="Gene3D" id="1.10.1670.40">
    <property type="match status" value="1"/>
</dbReference>
<keyword evidence="9" id="KW-1185">Reference proteome</keyword>
<evidence type="ECO:0000259" key="7">
    <source>
        <dbReference type="SMART" id="SM00478"/>
    </source>
</evidence>
<feature type="domain" description="HhH-GPD" evidence="7">
    <location>
        <begin position="39"/>
        <end position="196"/>
    </location>
</feature>
<organism evidence="8 9">
    <name type="scientific">Candidatus Acidiferrum panamense</name>
    <dbReference type="NCBI Taxonomy" id="2741543"/>
    <lineage>
        <taxon>Bacteria</taxon>
        <taxon>Pseudomonadati</taxon>
        <taxon>Acidobacteriota</taxon>
        <taxon>Terriglobia</taxon>
        <taxon>Candidatus Acidiferrales</taxon>
        <taxon>Candidatus Acidiferrum</taxon>
    </lineage>
</organism>
<dbReference type="EMBL" id="JACDQQ010002262">
    <property type="protein sequence ID" value="MBA0087943.1"/>
    <property type="molecule type" value="Genomic_DNA"/>
</dbReference>
<evidence type="ECO:0000313" key="9">
    <source>
        <dbReference type="Proteomes" id="UP000567293"/>
    </source>
</evidence>
<dbReference type="GO" id="GO:0032131">
    <property type="term" value="F:alkylated DNA binding"/>
    <property type="evidence" value="ECO:0007669"/>
    <property type="project" value="TreeGrafter"/>
</dbReference>
<keyword evidence="5" id="KW-0234">DNA repair</keyword>
<gene>
    <name evidence="8" type="ORF">HRJ53_23400</name>
</gene>
<dbReference type="SMART" id="SM00478">
    <property type="entry name" value="ENDO3c"/>
    <property type="match status" value="1"/>
</dbReference>
<comment type="catalytic activity">
    <reaction evidence="1">
        <text>Hydrolysis of alkylated DNA, releasing 3-methyladenine, 3-methylguanine, 7-methylguanine and 7-methyladenine.</text>
        <dbReference type="EC" id="3.2.2.21"/>
    </reaction>
</comment>
<dbReference type="InterPro" id="IPR051912">
    <property type="entry name" value="Alkylbase_DNA_Glycosylase/TA"/>
</dbReference>
<evidence type="ECO:0000256" key="1">
    <source>
        <dbReference type="ARBA" id="ARBA00000086"/>
    </source>
</evidence>
<comment type="similarity">
    <text evidence="2">Belongs to the alkylbase DNA glycosidase AlkA family.</text>
</comment>
<protein>
    <recommendedName>
        <fullName evidence="3">DNA-3-methyladenine glycosylase II</fullName>
        <ecNumber evidence="3">3.2.2.21</ecNumber>
    </recommendedName>
</protein>
<dbReference type="Gene3D" id="1.10.340.30">
    <property type="entry name" value="Hypothetical protein, domain 2"/>
    <property type="match status" value="1"/>
</dbReference>
<reference evidence="8" key="1">
    <citation type="submission" date="2020-06" db="EMBL/GenBank/DDBJ databases">
        <title>Legume-microbial interactions unlock mineral nutrients during tropical forest succession.</title>
        <authorList>
            <person name="Epihov D.Z."/>
        </authorList>
    </citation>
    <scope>NUCLEOTIDE SEQUENCE [LARGE SCALE GENOMIC DNA]</scope>
    <source>
        <strain evidence="8">Pan2503</strain>
    </source>
</reference>
<evidence type="ECO:0000256" key="2">
    <source>
        <dbReference type="ARBA" id="ARBA00010817"/>
    </source>
</evidence>
<dbReference type="Proteomes" id="UP000567293">
    <property type="component" value="Unassembled WGS sequence"/>
</dbReference>
<dbReference type="AlphaFoldDB" id="A0A7V8SZB5"/>
<dbReference type="GO" id="GO:0032993">
    <property type="term" value="C:protein-DNA complex"/>
    <property type="evidence" value="ECO:0007669"/>
    <property type="project" value="TreeGrafter"/>
</dbReference>
<feature type="region of interest" description="Disordered" evidence="6">
    <location>
        <begin position="206"/>
        <end position="230"/>
    </location>
</feature>
<dbReference type="InterPro" id="IPR011257">
    <property type="entry name" value="DNA_glycosylase"/>
</dbReference>
<dbReference type="PANTHER" id="PTHR43003:SF5">
    <property type="entry name" value="DNA-3-METHYLADENINE GLYCOSYLASE"/>
    <property type="match status" value="1"/>
</dbReference>
<dbReference type="SUPFAM" id="SSF48150">
    <property type="entry name" value="DNA-glycosylase"/>
    <property type="match status" value="1"/>
</dbReference>
<evidence type="ECO:0000256" key="5">
    <source>
        <dbReference type="ARBA" id="ARBA00023204"/>
    </source>
</evidence>
<dbReference type="InterPro" id="IPR003265">
    <property type="entry name" value="HhH-GPD_domain"/>
</dbReference>
<dbReference type="GO" id="GO:0043916">
    <property type="term" value="F:DNA-7-methylguanine glycosylase activity"/>
    <property type="evidence" value="ECO:0007669"/>
    <property type="project" value="TreeGrafter"/>
</dbReference>
<dbReference type="Pfam" id="PF00730">
    <property type="entry name" value="HhH-GPD"/>
    <property type="match status" value="1"/>
</dbReference>
<keyword evidence="4" id="KW-0227">DNA damage</keyword>
<dbReference type="GO" id="GO:0006307">
    <property type="term" value="P:DNA alkylation repair"/>
    <property type="evidence" value="ECO:0007669"/>
    <property type="project" value="TreeGrafter"/>
</dbReference>
<dbReference type="PANTHER" id="PTHR43003">
    <property type="entry name" value="DNA-3-METHYLADENINE GLYCOSYLASE"/>
    <property type="match status" value="1"/>
</dbReference>
<proteinExistence type="inferred from homology"/>
<name>A0A7V8SZB5_9BACT</name>
<evidence type="ECO:0000313" key="8">
    <source>
        <dbReference type="EMBL" id="MBA0087943.1"/>
    </source>
</evidence>
<accession>A0A7V8SZB5</accession>